<evidence type="ECO:0000256" key="4">
    <source>
        <dbReference type="ARBA" id="ARBA00023015"/>
    </source>
</evidence>
<name>A0A072NER3_SCHAZ</name>
<evidence type="ECO:0000259" key="10">
    <source>
        <dbReference type="PROSITE" id="PS51755"/>
    </source>
</evidence>
<dbReference type="PANTHER" id="PTHR48111:SF40">
    <property type="entry name" value="PHOSPHATE REGULON TRANSCRIPTIONAL REGULATORY PROTEIN PHOB"/>
    <property type="match status" value="1"/>
</dbReference>
<evidence type="ECO:0000256" key="6">
    <source>
        <dbReference type="ARBA" id="ARBA00023163"/>
    </source>
</evidence>
<dbReference type="Gene3D" id="3.40.50.2300">
    <property type="match status" value="1"/>
</dbReference>
<feature type="modified residue" description="4-aspartylphosphate" evidence="7">
    <location>
        <position position="54"/>
    </location>
</feature>
<dbReference type="SUPFAM" id="SSF52172">
    <property type="entry name" value="CheY-like"/>
    <property type="match status" value="1"/>
</dbReference>
<dbReference type="GO" id="GO:0032993">
    <property type="term" value="C:protein-DNA complex"/>
    <property type="evidence" value="ECO:0007669"/>
    <property type="project" value="TreeGrafter"/>
</dbReference>
<dbReference type="Pfam" id="PF00072">
    <property type="entry name" value="Response_reg"/>
    <property type="match status" value="1"/>
</dbReference>
<dbReference type="AlphaFoldDB" id="A0A072NER3"/>
<accession>A0A072NER3</accession>
<organism evidence="11 12">
    <name type="scientific">Schinkia azotoformans MEV2011</name>
    <dbReference type="NCBI Taxonomy" id="1348973"/>
    <lineage>
        <taxon>Bacteria</taxon>
        <taxon>Bacillati</taxon>
        <taxon>Bacillota</taxon>
        <taxon>Bacilli</taxon>
        <taxon>Bacillales</taxon>
        <taxon>Bacillaceae</taxon>
        <taxon>Calidifontibacillus/Schinkia group</taxon>
        <taxon>Schinkia</taxon>
    </lineage>
</organism>
<dbReference type="PROSITE" id="PS51755">
    <property type="entry name" value="OMPR_PHOB"/>
    <property type="match status" value="1"/>
</dbReference>
<keyword evidence="6" id="KW-0804">Transcription</keyword>
<dbReference type="PATRIC" id="fig|1348973.3.peg.4559"/>
<dbReference type="InterPro" id="IPR036388">
    <property type="entry name" value="WH-like_DNA-bd_sf"/>
</dbReference>
<dbReference type="FunFam" id="1.10.10.10:FF:000018">
    <property type="entry name" value="DNA-binding response regulator ResD"/>
    <property type="match status" value="1"/>
</dbReference>
<dbReference type="OrthoDB" id="9790442at2"/>
<gene>
    <name evidence="11" type="ORF">M670_04690</name>
</gene>
<reference evidence="11 12" key="1">
    <citation type="submission" date="2014-04" db="EMBL/GenBank/DDBJ databases">
        <title>Draft genome sequence of Bacillus azotoformans MEV2011, a (co-) denitrifying strain unable to grow in the presence of oxygen.</title>
        <authorList>
            <person name="Nielsen M."/>
            <person name="Schreiber L."/>
            <person name="Finster K."/>
            <person name="Schramm A."/>
        </authorList>
    </citation>
    <scope>NUCLEOTIDE SEQUENCE [LARGE SCALE GENOMIC DNA]</scope>
    <source>
        <strain evidence="11 12">MEV2011</strain>
    </source>
</reference>
<evidence type="ECO:0000256" key="2">
    <source>
        <dbReference type="ARBA" id="ARBA00022553"/>
    </source>
</evidence>
<evidence type="ECO:0000256" key="7">
    <source>
        <dbReference type="PROSITE-ProRule" id="PRU00169"/>
    </source>
</evidence>
<dbReference type="GO" id="GO:0000976">
    <property type="term" value="F:transcription cis-regulatory region binding"/>
    <property type="evidence" value="ECO:0007669"/>
    <property type="project" value="TreeGrafter"/>
</dbReference>
<dbReference type="InterPro" id="IPR001789">
    <property type="entry name" value="Sig_transdc_resp-reg_receiver"/>
</dbReference>
<protein>
    <submittedName>
        <fullName evidence="11">Response regulator with CheY-like receiver domain and winged-helix DNA-binding domain</fullName>
    </submittedName>
</protein>
<dbReference type="RefSeq" id="WP_035198808.1">
    <property type="nucleotide sequence ID" value="NZ_JJRY01000034.1"/>
</dbReference>
<dbReference type="PANTHER" id="PTHR48111">
    <property type="entry name" value="REGULATOR OF RPOS"/>
    <property type="match status" value="1"/>
</dbReference>
<keyword evidence="2 7" id="KW-0597">Phosphoprotein</keyword>
<evidence type="ECO:0000313" key="12">
    <source>
        <dbReference type="Proteomes" id="UP000027936"/>
    </source>
</evidence>
<sequence>MNPIKVLVIEDDASIVEILRLYLQREGFTVYTSLKAADGIRLMEEVTPHIVLLDIHLPDKSGFELARKYREVSNGILIFITGEKTKTTIIQGFDIGCDDYVTKPFDPPELIARIKAQLRRSGMATAKILRVGDLTINFTNKSVYKNNEKIDLFIKERMLLFYLAEHPNQVFSTEQLYDNIWGIDYNTDLKTVSVHISTLRKKIEDNPKKPRYIETVRGFGYKFPL</sequence>
<dbReference type="GO" id="GO:0005829">
    <property type="term" value="C:cytosol"/>
    <property type="evidence" value="ECO:0007669"/>
    <property type="project" value="TreeGrafter"/>
</dbReference>
<feature type="domain" description="Response regulatory" evidence="9">
    <location>
        <begin position="5"/>
        <end position="118"/>
    </location>
</feature>
<dbReference type="SMART" id="SM00448">
    <property type="entry name" value="REC"/>
    <property type="match status" value="1"/>
</dbReference>
<keyword evidence="3" id="KW-0902">Two-component regulatory system</keyword>
<dbReference type="Gene3D" id="1.10.10.10">
    <property type="entry name" value="Winged helix-like DNA-binding domain superfamily/Winged helix DNA-binding domain"/>
    <property type="match status" value="1"/>
</dbReference>
<feature type="domain" description="OmpR/PhoB-type" evidence="10">
    <location>
        <begin position="126"/>
        <end position="225"/>
    </location>
</feature>
<evidence type="ECO:0000256" key="5">
    <source>
        <dbReference type="ARBA" id="ARBA00023125"/>
    </source>
</evidence>
<evidence type="ECO:0000256" key="3">
    <source>
        <dbReference type="ARBA" id="ARBA00023012"/>
    </source>
</evidence>
<comment type="caution">
    <text evidence="11">The sequence shown here is derived from an EMBL/GenBank/DDBJ whole genome shotgun (WGS) entry which is preliminary data.</text>
</comment>
<dbReference type="CDD" id="cd00383">
    <property type="entry name" value="trans_reg_C"/>
    <property type="match status" value="1"/>
</dbReference>
<dbReference type="Proteomes" id="UP000027936">
    <property type="component" value="Unassembled WGS sequence"/>
</dbReference>
<dbReference type="InterPro" id="IPR039420">
    <property type="entry name" value="WalR-like"/>
</dbReference>
<proteinExistence type="predicted"/>
<evidence type="ECO:0000256" key="8">
    <source>
        <dbReference type="PROSITE-ProRule" id="PRU01091"/>
    </source>
</evidence>
<keyword evidence="4" id="KW-0805">Transcription regulation</keyword>
<feature type="DNA-binding region" description="OmpR/PhoB-type" evidence="8">
    <location>
        <begin position="126"/>
        <end position="225"/>
    </location>
</feature>
<evidence type="ECO:0000259" key="9">
    <source>
        <dbReference type="PROSITE" id="PS50110"/>
    </source>
</evidence>
<dbReference type="GO" id="GO:0006355">
    <property type="term" value="P:regulation of DNA-templated transcription"/>
    <property type="evidence" value="ECO:0007669"/>
    <property type="project" value="InterPro"/>
</dbReference>
<dbReference type="EMBL" id="JJRY01000034">
    <property type="protein sequence ID" value="KEF36164.1"/>
    <property type="molecule type" value="Genomic_DNA"/>
</dbReference>
<comment type="subcellular location">
    <subcellularLocation>
        <location evidence="1">Cytoplasm</location>
    </subcellularLocation>
</comment>
<dbReference type="SMART" id="SM00862">
    <property type="entry name" value="Trans_reg_C"/>
    <property type="match status" value="1"/>
</dbReference>
<evidence type="ECO:0000256" key="1">
    <source>
        <dbReference type="ARBA" id="ARBA00004496"/>
    </source>
</evidence>
<evidence type="ECO:0000313" key="11">
    <source>
        <dbReference type="EMBL" id="KEF36164.1"/>
    </source>
</evidence>
<dbReference type="InterPro" id="IPR011006">
    <property type="entry name" value="CheY-like_superfamily"/>
</dbReference>
<dbReference type="InterPro" id="IPR001867">
    <property type="entry name" value="OmpR/PhoB-type_DNA-bd"/>
</dbReference>
<dbReference type="PROSITE" id="PS50110">
    <property type="entry name" value="RESPONSE_REGULATORY"/>
    <property type="match status" value="1"/>
</dbReference>
<dbReference type="Gene3D" id="6.10.250.690">
    <property type="match status" value="1"/>
</dbReference>
<dbReference type="GO" id="GO:0000156">
    <property type="term" value="F:phosphorelay response regulator activity"/>
    <property type="evidence" value="ECO:0007669"/>
    <property type="project" value="TreeGrafter"/>
</dbReference>
<dbReference type="Pfam" id="PF00486">
    <property type="entry name" value="Trans_reg_C"/>
    <property type="match status" value="1"/>
</dbReference>
<keyword evidence="5 8" id="KW-0238">DNA-binding</keyword>